<dbReference type="PROSITE" id="PS50011">
    <property type="entry name" value="PROTEIN_KINASE_DOM"/>
    <property type="match status" value="1"/>
</dbReference>
<organism evidence="3 4">
    <name type="scientific">Colletotrichum paranaense</name>
    <dbReference type="NCBI Taxonomy" id="1914294"/>
    <lineage>
        <taxon>Eukaryota</taxon>
        <taxon>Fungi</taxon>
        <taxon>Dikarya</taxon>
        <taxon>Ascomycota</taxon>
        <taxon>Pezizomycotina</taxon>
        <taxon>Sordariomycetes</taxon>
        <taxon>Hypocreomycetidae</taxon>
        <taxon>Glomerellales</taxon>
        <taxon>Glomerellaceae</taxon>
        <taxon>Colletotrichum</taxon>
        <taxon>Colletotrichum acutatum species complex</taxon>
    </lineage>
</organism>
<reference evidence="3 4" key="1">
    <citation type="submission" date="2016-10" db="EMBL/GenBank/DDBJ databases">
        <title>The genome sequence of Colletotrichum fioriniae PJ7.</title>
        <authorList>
            <person name="Baroncelli R."/>
        </authorList>
    </citation>
    <scope>NUCLEOTIDE SEQUENCE [LARGE SCALE GENOMIC DNA]</scope>
    <source>
        <strain evidence="3 4">IMI 384185</strain>
    </source>
</reference>
<dbReference type="PANTHER" id="PTHR24359:SF37">
    <property type="entry name" value="PROTEIN KINASE DOMAIN-CONTAINING PROTEIN"/>
    <property type="match status" value="1"/>
</dbReference>
<dbReference type="InterPro" id="IPR011009">
    <property type="entry name" value="Kinase-like_dom_sf"/>
</dbReference>
<keyword evidence="3" id="KW-0808">Transferase</keyword>
<name>A0ABQ9SBW8_9PEZI</name>
<dbReference type="CDD" id="cd00180">
    <property type="entry name" value="PKc"/>
    <property type="match status" value="1"/>
</dbReference>
<accession>A0ABQ9SBW8</accession>
<sequence length="621" mass="71183">MAHQKGPVDGNTPAIQINDGPPIRVENLRSSTGIPAVAAWLTPTLPNLENLEEITSDAHMKRQIKCRVWDNAVKSPLGRDQDFWPSKLFEHLFGRETVSHIVRHLVKQGSLTAEHGENSTNTCQRWTDTILGRNDTSASYHLIFAILVLMQQGQCIQSFVDERFTDENLPLKRDQITEYQDQRYYQSHRPFGEWDPLDGETFYKLQCRLFVHYIAKSSQKGEVSHYSFGETHILPWVTISNPISVVTPDGATSMSLSGGFGEVKQIVIHAWQHGFHKTLKEISADPGCFALKKLYIPNRQEFDQEVKHLKRFGGRHPHIVTLLATFTRSTNGTTEYLLLFPWAECDLLKFWERKSFLERNHEFFLWMMRQICGIADALSYIHDPNDTDHLDINGKRLYGRHGDIKPENVLWFKSNGRGNLVLSDLGLTRTHGQESRSNRPGAEIPVSPNYRPPECDIEGNEGRISRSFDIWTLGCLILEFIVWTLDGWKGYQEFKQKRMSPYINSHDTPIYFEIVRVSEDNYAFNIKQSVTEVRMLIVQSVDRKRIASPDLCRELSLMQDQSSRRGYCMSPTSSSAIIQPHVPVQAHLNKVAKRHIANIDDSDFEAIIMDYDGPTRSAADR</sequence>
<dbReference type="Proteomes" id="UP001241169">
    <property type="component" value="Unassembled WGS sequence"/>
</dbReference>
<evidence type="ECO:0000259" key="2">
    <source>
        <dbReference type="PROSITE" id="PS50011"/>
    </source>
</evidence>
<keyword evidence="3" id="KW-0418">Kinase</keyword>
<dbReference type="Pfam" id="PF00069">
    <property type="entry name" value="Pkinase"/>
    <property type="match status" value="1"/>
</dbReference>
<dbReference type="Gene3D" id="3.30.200.20">
    <property type="entry name" value="Phosphorylase Kinase, domain 1"/>
    <property type="match status" value="1"/>
</dbReference>
<proteinExistence type="predicted"/>
<evidence type="ECO:0000313" key="3">
    <source>
        <dbReference type="EMBL" id="KAK1531889.1"/>
    </source>
</evidence>
<dbReference type="PANTHER" id="PTHR24359">
    <property type="entry name" value="SERINE/THREONINE-PROTEIN KINASE SBK1"/>
    <property type="match status" value="1"/>
</dbReference>
<gene>
    <name evidence="3" type="ORF">CPAR01_11538</name>
</gene>
<feature type="region of interest" description="Disordered" evidence="1">
    <location>
        <begin position="431"/>
        <end position="452"/>
    </location>
</feature>
<dbReference type="SMART" id="SM00220">
    <property type="entry name" value="S_TKc"/>
    <property type="match status" value="1"/>
</dbReference>
<feature type="region of interest" description="Disordered" evidence="1">
    <location>
        <begin position="1"/>
        <end position="20"/>
    </location>
</feature>
<dbReference type="EMBL" id="MOPA01000009">
    <property type="protein sequence ID" value="KAK1531889.1"/>
    <property type="molecule type" value="Genomic_DNA"/>
</dbReference>
<dbReference type="SUPFAM" id="SSF56112">
    <property type="entry name" value="Protein kinase-like (PK-like)"/>
    <property type="match status" value="1"/>
</dbReference>
<protein>
    <submittedName>
        <fullName evidence="3">CMGC protein kinase</fullName>
    </submittedName>
</protein>
<dbReference type="GeneID" id="85379696"/>
<feature type="domain" description="Protein kinase" evidence="2">
    <location>
        <begin position="249"/>
        <end position="557"/>
    </location>
</feature>
<keyword evidence="4" id="KW-1185">Reference proteome</keyword>
<dbReference type="GO" id="GO:0016301">
    <property type="term" value="F:kinase activity"/>
    <property type="evidence" value="ECO:0007669"/>
    <property type="project" value="UniProtKB-KW"/>
</dbReference>
<evidence type="ECO:0000256" key="1">
    <source>
        <dbReference type="SAM" id="MobiDB-lite"/>
    </source>
</evidence>
<evidence type="ECO:0000313" key="4">
    <source>
        <dbReference type="Proteomes" id="UP001241169"/>
    </source>
</evidence>
<comment type="caution">
    <text evidence="3">The sequence shown here is derived from an EMBL/GenBank/DDBJ whole genome shotgun (WGS) entry which is preliminary data.</text>
</comment>
<dbReference type="RefSeq" id="XP_060346145.1">
    <property type="nucleotide sequence ID" value="XM_060495797.1"/>
</dbReference>
<dbReference type="InterPro" id="IPR000719">
    <property type="entry name" value="Prot_kinase_dom"/>
</dbReference>
<dbReference type="Gene3D" id="1.10.510.10">
    <property type="entry name" value="Transferase(Phosphotransferase) domain 1"/>
    <property type="match status" value="1"/>
</dbReference>